<organism evidence="10">
    <name type="scientific">Lacrimispora sp. BS-2</name>
    <dbReference type="NCBI Taxonomy" id="3151850"/>
    <lineage>
        <taxon>Bacteria</taxon>
        <taxon>Bacillati</taxon>
        <taxon>Bacillota</taxon>
        <taxon>Clostridia</taxon>
        <taxon>Lachnospirales</taxon>
        <taxon>Lachnospiraceae</taxon>
        <taxon>Lacrimispora</taxon>
    </lineage>
</organism>
<keyword evidence="4 8" id="KW-0028">Amino-acid biosynthesis</keyword>
<reference evidence="10" key="1">
    <citation type="submission" date="2024-06" db="EMBL/GenBank/DDBJ databases">
        <title>Lacrimispora cavernae sp. nov., a novel anaerobe isolated from bat guano pile inside a cave.</title>
        <authorList>
            <person name="Miller S.L."/>
            <person name="Lu N."/>
            <person name="King J."/>
            <person name="Sankaranarayanan K."/>
            <person name="Lawson P.A."/>
        </authorList>
    </citation>
    <scope>NUCLEOTIDE SEQUENCE</scope>
    <source>
        <strain evidence="10">BS-2</strain>
    </source>
</reference>
<dbReference type="PANTHER" id="PTHR21039">
    <property type="entry name" value="HISTIDINOL PHOSPHATASE-RELATED"/>
    <property type="match status" value="1"/>
</dbReference>
<keyword evidence="5 8" id="KW-0378">Hydrolase</keyword>
<dbReference type="GO" id="GO:0005737">
    <property type="term" value="C:cytoplasm"/>
    <property type="evidence" value="ECO:0007669"/>
    <property type="project" value="TreeGrafter"/>
</dbReference>
<sequence length="272" mass="31489">MKKVNYHTHTDYCRHADGRAEEYAAAAWAEGLSVLGFSDHMPFPGNPFGYRMKYEEIEDYYSDIRRIKAAYGASPSNRIPAGERRREMEVFCGFEGEYIRGKEPYYESLLAGDDCDYLILGQHMFMDQNGQLRNSGEMHGTKDYINYFDSLIEGMKTGYFRLIAHPDFVFINPFAWDIECERACDRFFEAAGLGNYILEYNANGYRRGIHSFEDGPRLQYPHEKFWKKAAELNLRVVVGSDCHEPSQMYDSYVKKAYEDAAALSLNIITELF</sequence>
<gene>
    <name evidence="10" type="ORF">ABFV83_20065</name>
</gene>
<dbReference type="RefSeq" id="WP_349946446.1">
    <property type="nucleotide sequence ID" value="NZ_CP157940.1"/>
</dbReference>
<dbReference type="PANTHER" id="PTHR21039:SF0">
    <property type="entry name" value="HISTIDINOL-PHOSPHATASE"/>
    <property type="match status" value="1"/>
</dbReference>
<dbReference type="InterPro" id="IPR016195">
    <property type="entry name" value="Pol/histidinol_Pase-like"/>
</dbReference>
<dbReference type="EC" id="3.1.3.15" evidence="3 8"/>
<proteinExistence type="inferred from homology"/>
<protein>
    <recommendedName>
        <fullName evidence="3 8">Histidinol-phosphatase</fullName>
        <shortName evidence="8">HolPase</shortName>
        <ecNumber evidence="3 8">3.1.3.15</ecNumber>
    </recommendedName>
</protein>
<evidence type="ECO:0000256" key="8">
    <source>
        <dbReference type="RuleBase" id="RU366003"/>
    </source>
</evidence>
<evidence type="ECO:0000256" key="6">
    <source>
        <dbReference type="ARBA" id="ARBA00023102"/>
    </source>
</evidence>
<comment type="similarity">
    <text evidence="2 8">Belongs to the PHP hydrolase family. HisK subfamily.</text>
</comment>
<dbReference type="Pfam" id="PF02811">
    <property type="entry name" value="PHP"/>
    <property type="match status" value="1"/>
</dbReference>
<dbReference type="GO" id="GO:0004401">
    <property type="term" value="F:histidinol-phosphatase activity"/>
    <property type="evidence" value="ECO:0007669"/>
    <property type="project" value="UniProtKB-UniRule"/>
</dbReference>
<evidence type="ECO:0000256" key="5">
    <source>
        <dbReference type="ARBA" id="ARBA00022801"/>
    </source>
</evidence>
<dbReference type="InterPro" id="IPR010140">
    <property type="entry name" value="Histidinol_P_phosphatase_HisJ"/>
</dbReference>
<dbReference type="SUPFAM" id="SSF89550">
    <property type="entry name" value="PHP domain-like"/>
    <property type="match status" value="1"/>
</dbReference>
<accession>A0AAU7PPP6</accession>
<dbReference type="Gene3D" id="3.20.20.140">
    <property type="entry name" value="Metal-dependent hydrolases"/>
    <property type="match status" value="1"/>
</dbReference>
<feature type="domain" description="PHP" evidence="9">
    <location>
        <begin position="6"/>
        <end position="202"/>
    </location>
</feature>
<dbReference type="InterPro" id="IPR004013">
    <property type="entry name" value="PHP_dom"/>
</dbReference>
<dbReference type="EMBL" id="CP157940">
    <property type="protein sequence ID" value="XBS54057.1"/>
    <property type="molecule type" value="Genomic_DNA"/>
</dbReference>
<name>A0AAU7PPP6_9FIRM</name>
<evidence type="ECO:0000256" key="1">
    <source>
        <dbReference type="ARBA" id="ARBA00004970"/>
    </source>
</evidence>
<comment type="catalytic activity">
    <reaction evidence="7 8">
        <text>L-histidinol phosphate + H2O = L-histidinol + phosphate</text>
        <dbReference type="Rhea" id="RHEA:14465"/>
        <dbReference type="ChEBI" id="CHEBI:15377"/>
        <dbReference type="ChEBI" id="CHEBI:43474"/>
        <dbReference type="ChEBI" id="CHEBI:57699"/>
        <dbReference type="ChEBI" id="CHEBI:57980"/>
        <dbReference type="EC" id="3.1.3.15"/>
    </reaction>
</comment>
<keyword evidence="6 8" id="KW-0368">Histidine biosynthesis</keyword>
<dbReference type="CDD" id="cd12110">
    <property type="entry name" value="PHP_HisPPase_Hisj_like"/>
    <property type="match status" value="1"/>
</dbReference>
<evidence type="ECO:0000259" key="9">
    <source>
        <dbReference type="Pfam" id="PF02811"/>
    </source>
</evidence>
<dbReference type="AlphaFoldDB" id="A0AAU7PPP6"/>
<evidence type="ECO:0000256" key="4">
    <source>
        <dbReference type="ARBA" id="ARBA00022605"/>
    </source>
</evidence>
<dbReference type="GO" id="GO:0000105">
    <property type="term" value="P:L-histidine biosynthetic process"/>
    <property type="evidence" value="ECO:0007669"/>
    <property type="project" value="UniProtKB-UniRule"/>
</dbReference>
<evidence type="ECO:0000256" key="3">
    <source>
        <dbReference type="ARBA" id="ARBA00013085"/>
    </source>
</evidence>
<evidence type="ECO:0000256" key="2">
    <source>
        <dbReference type="ARBA" id="ARBA00009152"/>
    </source>
</evidence>
<evidence type="ECO:0000313" key="10">
    <source>
        <dbReference type="EMBL" id="XBS54057.1"/>
    </source>
</evidence>
<comment type="pathway">
    <text evidence="1 8">Amino-acid biosynthesis; L-histidine biosynthesis; L-histidine from 5-phospho-alpha-D-ribose 1-diphosphate: step 8/9.</text>
</comment>
<evidence type="ECO:0000256" key="7">
    <source>
        <dbReference type="ARBA" id="ARBA00049158"/>
    </source>
</evidence>